<evidence type="ECO:0000313" key="3">
    <source>
        <dbReference type="Proteomes" id="UP000435648"/>
    </source>
</evidence>
<dbReference type="Gene3D" id="3.10.180.10">
    <property type="entry name" value="2,3-Dihydroxybiphenyl 1,2-Dioxygenase, domain 1"/>
    <property type="match status" value="1"/>
</dbReference>
<sequence length="158" mass="17469">MATVIQHLWFRADMAGALETYVRLIPGSAVEWTSALPADSPSGPAGSVKIAAFRLGDQRYRAIETEAPWSFNHTFSVMMECEDQAEVDRLWDGLSEGGEIQQCGWLRDRWGLYWQITPRRLTELMGDPDPAVAKRVAEAMLTMVKLDIAGLEAAAAGK</sequence>
<dbReference type="InterPro" id="IPR009725">
    <property type="entry name" value="3_dmu_93_MTrfase"/>
</dbReference>
<name>A0A857C7M0_9HYPH</name>
<dbReference type="PIRSF" id="PIRSF021700">
    <property type="entry name" value="3_dmu_93_MTrfase"/>
    <property type="match status" value="1"/>
</dbReference>
<gene>
    <name evidence="2" type="ORF">GH266_10965</name>
</gene>
<dbReference type="Proteomes" id="UP000435648">
    <property type="component" value="Chromosome"/>
</dbReference>
<dbReference type="AlphaFoldDB" id="A0A857C7M0"/>
<dbReference type="PANTHER" id="PTHR33990">
    <property type="entry name" value="PROTEIN YJDN-RELATED"/>
    <property type="match status" value="1"/>
</dbReference>
<evidence type="ECO:0000259" key="1">
    <source>
        <dbReference type="Pfam" id="PF06983"/>
    </source>
</evidence>
<evidence type="ECO:0000313" key="2">
    <source>
        <dbReference type="EMBL" id="QGZ34984.1"/>
    </source>
</evidence>
<dbReference type="KEGG" id="siw:GH266_10965"/>
<dbReference type="RefSeq" id="WP_158193939.1">
    <property type="nucleotide sequence ID" value="NZ_CP046908.1"/>
</dbReference>
<dbReference type="InterPro" id="IPR028973">
    <property type="entry name" value="PhnB-like"/>
</dbReference>
<dbReference type="CDD" id="cd06588">
    <property type="entry name" value="PhnB_like"/>
    <property type="match status" value="1"/>
</dbReference>
<dbReference type="OrthoDB" id="9806473at2"/>
<organism evidence="2 3">
    <name type="scientific">Stappia indica</name>
    <dbReference type="NCBI Taxonomy" id="538381"/>
    <lineage>
        <taxon>Bacteria</taxon>
        <taxon>Pseudomonadati</taxon>
        <taxon>Pseudomonadota</taxon>
        <taxon>Alphaproteobacteria</taxon>
        <taxon>Hyphomicrobiales</taxon>
        <taxon>Stappiaceae</taxon>
        <taxon>Stappia</taxon>
    </lineage>
</organism>
<dbReference type="Pfam" id="PF06983">
    <property type="entry name" value="3-dmu-9_3-mt"/>
    <property type="match status" value="1"/>
</dbReference>
<proteinExistence type="predicted"/>
<dbReference type="EMBL" id="CP046908">
    <property type="protein sequence ID" value="QGZ34984.1"/>
    <property type="molecule type" value="Genomic_DNA"/>
</dbReference>
<accession>A0A857C7M0</accession>
<dbReference type="SUPFAM" id="SSF54593">
    <property type="entry name" value="Glyoxalase/Bleomycin resistance protein/Dihydroxybiphenyl dioxygenase"/>
    <property type="match status" value="1"/>
</dbReference>
<protein>
    <submittedName>
        <fullName evidence="2">VOC family protein</fullName>
    </submittedName>
</protein>
<reference evidence="2 3" key="1">
    <citation type="submission" date="2019-12" db="EMBL/GenBank/DDBJ databases">
        <title>The genome of Stappia indica PHM037.</title>
        <authorList>
            <person name="Kacar D."/>
            <person name="Galan B."/>
            <person name="Canedo L."/>
            <person name="Rodriguez P."/>
            <person name="de la Calle F."/>
            <person name="Garcia J.L."/>
        </authorList>
    </citation>
    <scope>NUCLEOTIDE SEQUENCE [LARGE SCALE GENOMIC DNA]</scope>
    <source>
        <strain evidence="2 3">PHM037</strain>
    </source>
</reference>
<dbReference type="InterPro" id="IPR029068">
    <property type="entry name" value="Glyas_Bleomycin-R_OHBP_Dase"/>
</dbReference>
<feature type="domain" description="PhnB-like" evidence="1">
    <location>
        <begin position="4"/>
        <end position="117"/>
    </location>
</feature>